<dbReference type="Proteomes" id="UP000294843">
    <property type="component" value="Unassembled WGS sequence"/>
</dbReference>
<feature type="region of interest" description="Disordered" evidence="1">
    <location>
        <begin position="24"/>
        <end position="77"/>
    </location>
</feature>
<feature type="compositionally biased region" description="Low complexity" evidence="1">
    <location>
        <begin position="34"/>
        <end position="45"/>
    </location>
</feature>
<accession>A0A4R6C3U2</accession>
<sequence length="195" mass="21685">MTFKILNVTLLASSLILAACGNEPVEKQKEKTSTETTTEAPTIEKLTTEKATTEEETTEAPSTEAPTTEEPTTEAPKEVIAGENNVYGSIGSAFKEKGAFYVNEKGNVNLMGDKDNIYQAEKNFDSDLGLTVEMDEPFLTDHAFDFMEDDATMVQKISDNEFVYESKKLNKKYDVMFSRPDGKTVTRVIVSQHQE</sequence>
<protein>
    <recommendedName>
        <fullName evidence="5">DUF4309 domain-containing protein</fullName>
    </recommendedName>
</protein>
<keyword evidence="4" id="KW-1185">Reference proteome</keyword>
<proteinExistence type="predicted"/>
<dbReference type="PROSITE" id="PS51257">
    <property type="entry name" value="PROKAR_LIPOPROTEIN"/>
    <property type="match status" value="1"/>
</dbReference>
<feature type="signal peptide" evidence="2">
    <location>
        <begin position="1"/>
        <end position="19"/>
    </location>
</feature>
<keyword evidence="2" id="KW-0732">Signal</keyword>
<reference evidence="3 4" key="1">
    <citation type="submission" date="2019-01" db="EMBL/GenBank/DDBJ databases">
        <title>Draft genome sequences of the type strains of six Macrococcus species.</title>
        <authorList>
            <person name="Mazhar S."/>
            <person name="Altermann E."/>
            <person name="Hill C."/>
            <person name="Mcauliffe O."/>
        </authorList>
    </citation>
    <scope>NUCLEOTIDE SEQUENCE [LARGE SCALE GENOMIC DNA]</scope>
    <source>
        <strain evidence="3 4">ATCC 51825</strain>
    </source>
</reference>
<feature type="chain" id="PRO_5038686653" description="DUF4309 domain-containing protein" evidence="2">
    <location>
        <begin position="20"/>
        <end position="195"/>
    </location>
</feature>
<evidence type="ECO:0000313" key="3">
    <source>
        <dbReference type="EMBL" id="TDM15726.1"/>
    </source>
</evidence>
<gene>
    <name evidence="3" type="ORF">ERX55_02130</name>
</gene>
<comment type="caution">
    <text evidence="3">The sequence shown here is derived from an EMBL/GenBank/DDBJ whole genome shotgun (WGS) entry which is preliminary data.</text>
</comment>
<dbReference type="AlphaFoldDB" id="A0A4R6C3U2"/>
<evidence type="ECO:0000256" key="2">
    <source>
        <dbReference type="SAM" id="SignalP"/>
    </source>
</evidence>
<feature type="compositionally biased region" description="Basic and acidic residues" evidence="1">
    <location>
        <begin position="24"/>
        <end position="33"/>
    </location>
</feature>
<dbReference type="EMBL" id="SCWF01000001">
    <property type="protein sequence ID" value="TDM15726.1"/>
    <property type="molecule type" value="Genomic_DNA"/>
</dbReference>
<evidence type="ECO:0000256" key="1">
    <source>
        <dbReference type="SAM" id="MobiDB-lite"/>
    </source>
</evidence>
<dbReference type="RefSeq" id="WP_165983678.1">
    <property type="nucleotide sequence ID" value="NZ_SCWF01000001.1"/>
</dbReference>
<name>A0A4R6C3U2_9STAP</name>
<evidence type="ECO:0008006" key="5">
    <source>
        <dbReference type="Google" id="ProtNLM"/>
    </source>
</evidence>
<evidence type="ECO:0000313" key="4">
    <source>
        <dbReference type="Proteomes" id="UP000294843"/>
    </source>
</evidence>
<organism evidence="3 4">
    <name type="scientific">Macrococcus bovicus</name>
    <dbReference type="NCBI Taxonomy" id="69968"/>
    <lineage>
        <taxon>Bacteria</taxon>
        <taxon>Bacillati</taxon>
        <taxon>Bacillota</taxon>
        <taxon>Bacilli</taxon>
        <taxon>Bacillales</taxon>
        <taxon>Staphylococcaceae</taxon>
        <taxon>Macrococcus</taxon>
    </lineage>
</organism>
<feature type="compositionally biased region" description="Low complexity" evidence="1">
    <location>
        <begin position="59"/>
        <end position="74"/>
    </location>
</feature>